<dbReference type="InterPro" id="IPR050525">
    <property type="entry name" value="ECM_Assembly_Org"/>
</dbReference>
<dbReference type="SUPFAM" id="SSF56436">
    <property type="entry name" value="C-type lectin-like"/>
    <property type="match status" value="1"/>
</dbReference>
<evidence type="ECO:0000313" key="4">
    <source>
        <dbReference type="EMBL" id="ADY43516.1"/>
    </source>
</evidence>
<dbReference type="PROSITE" id="PS50234">
    <property type="entry name" value="VWFA"/>
    <property type="match status" value="2"/>
</dbReference>
<dbReference type="EMBL" id="JI168902">
    <property type="protein sequence ID" value="ADY43516.1"/>
    <property type="molecule type" value="mRNA"/>
</dbReference>
<feature type="domain" description="C-type lectin" evidence="2">
    <location>
        <begin position="459"/>
        <end position="558"/>
    </location>
</feature>
<accession>F1L062</accession>
<feature type="domain" description="VWFA" evidence="3">
    <location>
        <begin position="246"/>
        <end position="403"/>
    </location>
</feature>
<dbReference type="InterPro" id="IPR036465">
    <property type="entry name" value="vWFA_dom_sf"/>
</dbReference>
<dbReference type="Gene3D" id="3.40.50.410">
    <property type="entry name" value="von Willebrand factor, type A domain"/>
    <property type="match status" value="2"/>
</dbReference>
<dbReference type="SMART" id="SM00327">
    <property type="entry name" value="VWA"/>
    <property type="match status" value="2"/>
</dbReference>
<dbReference type="Pfam" id="PF00092">
    <property type="entry name" value="VWA"/>
    <property type="match status" value="2"/>
</dbReference>
<evidence type="ECO:0000259" key="3">
    <source>
        <dbReference type="PROSITE" id="PS50234"/>
    </source>
</evidence>
<dbReference type="InterPro" id="IPR001304">
    <property type="entry name" value="C-type_lectin-like"/>
</dbReference>
<dbReference type="CDD" id="cd00037">
    <property type="entry name" value="CLECT"/>
    <property type="match status" value="1"/>
</dbReference>
<dbReference type="GO" id="GO:0030246">
    <property type="term" value="F:carbohydrate binding"/>
    <property type="evidence" value="ECO:0007669"/>
    <property type="project" value="UniProtKB-KW"/>
</dbReference>
<dbReference type="CDD" id="cd01450">
    <property type="entry name" value="vWFA_subfamily_ECM"/>
    <property type="match status" value="2"/>
</dbReference>
<dbReference type="InterPro" id="IPR016186">
    <property type="entry name" value="C-type_lectin-like/link_sf"/>
</dbReference>
<keyword evidence="1" id="KW-0732">Signal</keyword>
<dbReference type="SUPFAM" id="SSF53300">
    <property type="entry name" value="vWA-like"/>
    <property type="match status" value="2"/>
</dbReference>
<dbReference type="InterPro" id="IPR016187">
    <property type="entry name" value="CTDL_fold"/>
</dbReference>
<dbReference type="PANTHER" id="PTHR24020:SF20">
    <property type="entry name" value="PH DOMAIN-CONTAINING PROTEIN"/>
    <property type="match status" value="1"/>
</dbReference>
<feature type="non-terminal residue" evidence="4">
    <location>
        <position position="696"/>
    </location>
</feature>
<feature type="domain" description="VWFA" evidence="3">
    <location>
        <begin position="30"/>
        <end position="207"/>
    </location>
</feature>
<proteinExistence type="evidence at transcript level"/>
<dbReference type="InterPro" id="IPR002035">
    <property type="entry name" value="VWF_A"/>
</dbReference>
<dbReference type="AlphaFoldDB" id="F1L062"/>
<dbReference type="PROSITE" id="PS50041">
    <property type="entry name" value="C_TYPE_LECTIN_2"/>
    <property type="match status" value="1"/>
</dbReference>
<feature type="signal peptide" evidence="1">
    <location>
        <begin position="1"/>
        <end position="21"/>
    </location>
</feature>
<sequence>MLSFLHLASLYALFIALKATQQECILGAVDLAFVIDGSQSVGVTNFQTTLDAIVHATQLTNIGPLEKDSRVALVVFDETAHIEFGLMNTTNADVEAAIRRSKYPNTNGVNIAAGMDAATRKIFNHAYPPNRNAPKLLIIITSNSDQSDVRAENSLAREVGAIPAAIGIHNGNGIGASREQLEIATGDPKRVYTTTDYSSLDDILQKLLCEIGPSSPVPPPTTVKPGNAPAKTARGCDCDYYRTWMDLIFVFDSSLAINRYDFYAVRNFIASFVNKIPVSQKQGAYSRVGIINVGDTAHVIGDLHAYADSTTAYNALRNLTYLGTPSTNLKEGLVAAQNMIASANDRPNVQKVVVVFTTKDELCSYQQQTMKKLAVKLTAADNNPCAVASRIIESGSILLTVGMKFDGALYFPQLNLGSQCFKLNFDENFSYDFLNAMCKANCYCLQPYVQYKRDETCVEYGECLYVHQGSMSHDVAKDTCLDYQGTLVDVFSADKEAFITEIQTPHLVSGSWLALEATNGVYQWNGENITPNDYTNWAPSQPQMTNGNCVAFEPKRGWISKIMCGHYVDFQFWFIPNGLCSNETVQNIRLNRLLSTQNVSLRADADSKSFRSCLIDERRMCAVMWHEDHVKVKWLRDLRLRYRTTERRSRSRSTHARPTCHRWHIQHLCVFVLHRVLRSHMIGASILLLFFMFVDW</sequence>
<dbReference type="PRINTS" id="PR00453">
    <property type="entry name" value="VWFADOMAIN"/>
</dbReference>
<keyword evidence="4" id="KW-0430">Lectin</keyword>
<reference evidence="4" key="1">
    <citation type="journal article" date="2011" name="Genome Res.">
        <title>Deep small RNA sequencing from the nematode Ascaris reveals conservation, functional diversification, and novel developmental profiles.</title>
        <authorList>
            <person name="Wang J."/>
            <person name="Czech B."/>
            <person name="Crunk A."/>
            <person name="Wallace A."/>
            <person name="Mitreva M."/>
            <person name="Hannon G.J."/>
            <person name="Davis R.E."/>
        </authorList>
    </citation>
    <scope>NUCLEOTIDE SEQUENCE</scope>
</reference>
<dbReference type="SMART" id="SM00034">
    <property type="entry name" value="CLECT"/>
    <property type="match status" value="1"/>
</dbReference>
<evidence type="ECO:0000259" key="2">
    <source>
        <dbReference type="PROSITE" id="PS50041"/>
    </source>
</evidence>
<dbReference type="PANTHER" id="PTHR24020">
    <property type="entry name" value="COLLAGEN ALPHA"/>
    <property type="match status" value="1"/>
</dbReference>
<dbReference type="Gene3D" id="3.10.100.10">
    <property type="entry name" value="Mannose-Binding Protein A, subunit A"/>
    <property type="match status" value="1"/>
</dbReference>
<evidence type="ECO:0000256" key="1">
    <source>
        <dbReference type="SAM" id="SignalP"/>
    </source>
</evidence>
<dbReference type="Pfam" id="PF00059">
    <property type="entry name" value="Lectin_C"/>
    <property type="match status" value="1"/>
</dbReference>
<feature type="chain" id="PRO_5003268243" evidence="1">
    <location>
        <begin position="22"/>
        <end position="696"/>
    </location>
</feature>
<name>F1L062_ASCSU</name>
<protein>
    <submittedName>
        <fullName evidence="4">C-type lectin protein 160</fullName>
    </submittedName>
</protein>
<organism evidence="4">
    <name type="scientific">Ascaris suum</name>
    <name type="common">Pig roundworm</name>
    <name type="synonym">Ascaris lumbricoides</name>
    <dbReference type="NCBI Taxonomy" id="6253"/>
    <lineage>
        <taxon>Eukaryota</taxon>
        <taxon>Metazoa</taxon>
        <taxon>Ecdysozoa</taxon>
        <taxon>Nematoda</taxon>
        <taxon>Chromadorea</taxon>
        <taxon>Rhabditida</taxon>
        <taxon>Spirurina</taxon>
        <taxon>Ascaridomorpha</taxon>
        <taxon>Ascaridoidea</taxon>
        <taxon>Ascarididae</taxon>
        <taxon>Ascaris</taxon>
    </lineage>
</organism>